<keyword evidence="4" id="KW-1185">Reference proteome</keyword>
<feature type="domain" description="UBC core" evidence="2">
    <location>
        <begin position="1"/>
        <end position="144"/>
    </location>
</feature>
<name>A0A0L0FSP8_9EUKA</name>
<keyword evidence="1" id="KW-0812">Transmembrane</keyword>
<dbReference type="Pfam" id="PF00179">
    <property type="entry name" value="UQ_con"/>
    <property type="match status" value="1"/>
</dbReference>
<evidence type="ECO:0000256" key="1">
    <source>
        <dbReference type="SAM" id="Phobius"/>
    </source>
</evidence>
<evidence type="ECO:0000259" key="2">
    <source>
        <dbReference type="PROSITE" id="PS50127"/>
    </source>
</evidence>
<evidence type="ECO:0000313" key="3">
    <source>
        <dbReference type="EMBL" id="KNC79709.1"/>
    </source>
</evidence>
<dbReference type="STRING" id="667725.A0A0L0FSP8"/>
<dbReference type="GeneID" id="25908407"/>
<dbReference type="EMBL" id="KQ242258">
    <property type="protein sequence ID" value="KNC79709.1"/>
    <property type="molecule type" value="Genomic_DNA"/>
</dbReference>
<protein>
    <recommendedName>
        <fullName evidence="2">UBC core domain-containing protein</fullName>
    </recommendedName>
</protein>
<dbReference type="CDD" id="cd23799">
    <property type="entry name" value="UBCc_UBE2J"/>
    <property type="match status" value="1"/>
</dbReference>
<dbReference type="PROSITE" id="PS50127">
    <property type="entry name" value="UBC_2"/>
    <property type="match status" value="1"/>
</dbReference>
<dbReference type="PANTHER" id="PTHR24067">
    <property type="entry name" value="UBIQUITIN-CONJUGATING ENZYME E2"/>
    <property type="match status" value="1"/>
</dbReference>
<accession>A0A0L0FSP8</accession>
<feature type="transmembrane region" description="Helical" evidence="1">
    <location>
        <begin position="177"/>
        <end position="198"/>
    </location>
</feature>
<dbReference type="InterPro" id="IPR016135">
    <property type="entry name" value="UBQ-conjugating_enzyme/RWD"/>
</dbReference>
<dbReference type="eggNOG" id="KOG0894">
    <property type="taxonomic scope" value="Eukaryota"/>
</dbReference>
<organism evidence="3 4">
    <name type="scientific">Sphaeroforma arctica JP610</name>
    <dbReference type="NCBI Taxonomy" id="667725"/>
    <lineage>
        <taxon>Eukaryota</taxon>
        <taxon>Ichthyosporea</taxon>
        <taxon>Ichthyophonida</taxon>
        <taxon>Sphaeroforma</taxon>
    </lineage>
</organism>
<dbReference type="SUPFAM" id="SSF54495">
    <property type="entry name" value="UBC-like"/>
    <property type="match status" value="1"/>
</dbReference>
<dbReference type="InterPro" id="IPR000608">
    <property type="entry name" value="UBC"/>
</dbReference>
<reference evidence="3 4" key="1">
    <citation type="submission" date="2011-02" db="EMBL/GenBank/DDBJ databases">
        <title>The Genome Sequence of Sphaeroforma arctica JP610.</title>
        <authorList>
            <consortium name="The Broad Institute Genome Sequencing Platform"/>
            <person name="Russ C."/>
            <person name="Cuomo C."/>
            <person name="Young S.K."/>
            <person name="Zeng Q."/>
            <person name="Gargeya S."/>
            <person name="Alvarado L."/>
            <person name="Berlin A."/>
            <person name="Chapman S.B."/>
            <person name="Chen Z."/>
            <person name="Freedman E."/>
            <person name="Gellesch M."/>
            <person name="Goldberg J."/>
            <person name="Griggs A."/>
            <person name="Gujja S."/>
            <person name="Heilman E."/>
            <person name="Heiman D."/>
            <person name="Howarth C."/>
            <person name="Mehta T."/>
            <person name="Neiman D."/>
            <person name="Pearson M."/>
            <person name="Roberts A."/>
            <person name="Saif S."/>
            <person name="Shea T."/>
            <person name="Shenoy N."/>
            <person name="Sisk P."/>
            <person name="Stolte C."/>
            <person name="Sykes S."/>
            <person name="White J."/>
            <person name="Yandava C."/>
            <person name="Burger G."/>
            <person name="Gray M.W."/>
            <person name="Holland P.W.H."/>
            <person name="King N."/>
            <person name="Lang F.B.F."/>
            <person name="Roger A.J."/>
            <person name="Ruiz-Trillo I."/>
            <person name="Haas B."/>
            <person name="Nusbaum C."/>
            <person name="Birren B."/>
        </authorList>
    </citation>
    <scope>NUCLEOTIDE SEQUENCE [LARGE SCALE GENOMIC DNA]</scope>
    <source>
        <strain evidence="3 4">JP610</strain>
    </source>
</reference>
<dbReference type="SMART" id="SM00212">
    <property type="entry name" value="UBCc"/>
    <property type="match status" value="1"/>
</dbReference>
<dbReference type="InterPro" id="IPR050113">
    <property type="entry name" value="Ub_conjugating_enzyme"/>
</dbReference>
<gene>
    <name evidence="3" type="ORF">SARC_07903</name>
</gene>
<dbReference type="Proteomes" id="UP000054560">
    <property type="component" value="Unassembled WGS sequence"/>
</dbReference>
<dbReference type="RefSeq" id="XP_014153611.1">
    <property type="nucleotide sequence ID" value="XM_014298136.1"/>
</dbReference>
<dbReference type="AlphaFoldDB" id="A0A0L0FSP8"/>
<keyword evidence="1" id="KW-1133">Transmembrane helix</keyword>
<sequence length="201" mass="22760">MRALQNVPLIFTPLLRPHRHYCIRGPEDSPYVGGYYHGKILFPKDYPYKPPGIMMVTPSGRFQTNTRLCLSLSDFHPDTWHPAWSVSSILIGLLSFMLENTPTAGSVETTDTRKKILAQKSLETNLANVKFVKLFPEIADEITKKLNDRYRLQGSSSIGKQSSKEDSSKTKQRGSDLIANVILLIIIIIFVWVVSRIIEEV</sequence>
<dbReference type="OrthoDB" id="1158011at2759"/>
<proteinExistence type="predicted"/>
<keyword evidence="1" id="KW-0472">Membrane</keyword>
<evidence type="ECO:0000313" key="4">
    <source>
        <dbReference type="Proteomes" id="UP000054560"/>
    </source>
</evidence>
<dbReference type="Gene3D" id="3.10.110.10">
    <property type="entry name" value="Ubiquitin Conjugating Enzyme"/>
    <property type="match status" value="1"/>
</dbReference>